<dbReference type="PANTHER" id="PTHR46018:SF2">
    <property type="entry name" value="ZINC PHOSPHODIESTERASE ELAC PROTEIN 1"/>
    <property type="match status" value="1"/>
</dbReference>
<dbReference type="Gene3D" id="3.60.15.10">
    <property type="entry name" value="Ribonuclease Z/Hydroxyacylglutathione hydrolase-like"/>
    <property type="match status" value="1"/>
</dbReference>
<keyword evidence="3 8" id="KW-0540">Nuclease</keyword>
<feature type="binding site" evidence="8">
    <location>
        <position position="63"/>
    </location>
    <ligand>
        <name>Zn(2+)</name>
        <dbReference type="ChEBI" id="CHEBI:29105"/>
        <label>1</label>
        <note>catalytic</note>
    </ligand>
</feature>
<dbReference type="Pfam" id="PF12706">
    <property type="entry name" value="Lactamase_B_2"/>
    <property type="match status" value="1"/>
</dbReference>
<dbReference type="SUPFAM" id="SSF56281">
    <property type="entry name" value="Metallo-hydrolase/oxidoreductase"/>
    <property type="match status" value="1"/>
</dbReference>
<organism evidence="10 11">
    <name type="scientific">Oribacterium sinus</name>
    <dbReference type="NCBI Taxonomy" id="237576"/>
    <lineage>
        <taxon>Bacteria</taxon>
        <taxon>Bacillati</taxon>
        <taxon>Bacillota</taxon>
        <taxon>Clostridia</taxon>
        <taxon>Lachnospirales</taxon>
        <taxon>Lachnospiraceae</taxon>
        <taxon>Oribacterium</taxon>
    </lineage>
</organism>
<evidence type="ECO:0000256" key="7">
    <source>
        <dbReference type="ARBA" id="ARBA00022833"/>
    </source>
</evidence>
<comment type="function">
    <text evidence="8">Zinc phosphodiesterase, which displays some tRNA 3'-processing endonuclease activity. Probably involved in tRNA maturation, by removing a 3'-trailer from precursor tRNA.</text>
</comment>
<feature type="binding site" evidence="8">
    <location>
        <position position="65"/>
    </location>
    <ligand>
        <name>Zn(2+)</name>
        <dbReference type="ChEBI" id="CHEBI:29105"/>
        <label>2</label>
        <note>catalytic</note>
    </ligand>
</feature>
<comment type="caution">
    <text evidence="10">The sequence shown here is derived from an EMBL/GenBank/DDBJ whole genome shotgun (WGS) entry which is preliminary data.</text>
</comment>
<keyword evidence="4 8" id="KW-0479">Metal-binding</keyword>
<dbReference type="HAMAP" id="MF_01818">
    <property type="entry name" value="RNase_Z_BN"/>
    <property type="match status" value="1"/>
</dbReference>
<dbReference type="RefSeq" id="WP_183684181.1">
    <property type="nucleotide sequence ID" value="NZ_CAUQIH010000013.1"/>
</dbReference>
<sequence>MLELCLLGTGGMMPLPKRWLTSLMLRCNGSSLLIDCGEGTQIAMREKGWSPYSIDTICFTHYHADHISGLPGMLLSMGNAERTKPVTMIGPKGLARVVNGLRSIAPELPFAIEYIEIQEEEQRFSCESFQLEAFKVQHSIPCFGYKITIPRSGKFSVERAREAGIPVSCWNRLQHGEAVEYEGSLFTPDMVMGEARRGISVVYCTDTRPIPRIAEKAKDVDLFICEGMYGEEDKLSNAKKHKHMTMEEAAILGREAQPREMWLTHYSPSEVYPEQYKDKFSHIFPVKFARDAWSKDISFEEEEEGK</sequence>
<dbReference type="GO" id="GO:0008270">
    <property type="term" value="F:zinc ion binding"/>
    <property type="evidence" value="ECO:0007669"/>
    <property type="project" value="UniProtKB-UniRule"/>
</dbReference>
<feature type="binding site" evidence="8">
    <location>
        <position position="61"/>
    </location>
    <ligand>
        <name>Zn(2+)</name>
        <dbReference type="ChEBI" id="CHEBI:29105"/>
        <label>1</label>
        <note>catalytic</note>
    </ligand>
</feature>
<reference evidence="10 11" key="1">
    <citation type="submission" date="2020-08" db="EMBL/GenBank/DDBJ databases">
        <title>Genomic Encyclopedia of Type Strains, Phase IV (KMG-IV): sequencing the most valuable type-strain genomes for metagenomic binning, comparative biology and taxonomic classification.</title>
        <authorList>
            <person name="Goeker M."/>
        </authorList>
    </citation>
    <scope>NUCLEOTIDE SEQUENCE [LARGE SCALE GENOMIC DNA]</scope>
    <source>
        <strain evidence="10 11">DSM 17245</strain>
    </source>
</reference>
<dbReference type="InterPro" id="IPR036866">
    <property type="entry name" value="RibonucZ/Hydroxyglut_hydro"/>
</dbReference>
<dbReference type="CDD" id="cd07717">
    <property type="entry name" value="RNaseZ_ZiPD-like_MBL-fold"/>
    <property type="match status" value="1"/>
</dbReference>
<evidence type="ECO:0000256" key="3">
    <source>
        <dbReference type="ARBA" id="ARBA00022722"/>
    </source>
</evidence>
<comment type="similarity">
    <text evidence="8">Belongs to the RNase Z family.</text>
</comment>
<feature type="binding site" evidence="8">
    <location>
        <position position="138"/>
    </location>
    <ligand>
        <name>Zn(2+)</name>
        <dbReference type="ChEBI" id="CHEBI:29105"/>
        <label>1</label>
        <note>catalytic</note>
    </ligand>
</feature>
<evidence type="ECO:0000313" key="11">
    <source>
        <dbReference type="Proteomes" id="UP000522163"/>
    </source>
</evidence>
<evidence type="ECO:0000259" key="9">
    <source>
        <dbReference type="Pfam" id="PF12706"/>
    </source>
</evidence>
<keyword evidence="7 8" id="KW-0862">Zinc</keyword>
<keyword evidence="2 8" id="KW-0819">tRNA processing</keyword>
<feature type="binding site" evidence="8">
    <location>
        <position position="66"/>
    </location>
    <ligand>
        <name>Zn(2+)</name>
        <dbReference type="ChEBI" id="CHEBI:29105"/>
        <label>2</label>
        <note>catalytic</note>
    </ligand>
</feature>
<keyword evidence="6 8" id="KW-0378">Hydrolase</keyword>
<evidence type="ECO:0000256" key="6">
    <source>
        <dbReference type="ARBA" id="ARBA00022801"/>
    </source>
</evidence>
<dbReference type="GeneID" id="85015113"/>
<comment type="catalytic activity">
    <reaction evidence="8">
        <text>Endonucleolytic cleavage of RNA, removing extra 3' nucleotides from tRNA precursor, generating 3' termini of tRNAs. A 3'-hydroxy group is left at the tRNA terminus and a 5'-phosphoryl group is left at the trailer molecule.</text>
        <dbReference type="EC" id="3.1.26.11"/>
    </reaction>
</comment>
<evidence type="ECO:0000256" key="1">
    <source>
        <dbReference type="ARBA" id="ARBA00011738"/>
    </source>
</evidence>
<proteinExistence type="inferred from homology"/>
<dbReference type="EC" id="3.1.26.11" evidence="8"/>
<dbReference type="EMBL" id="JACHHH010000007">
    <property type="protein sequence ID" value="MBB6041586.1"/>
    <property type="molecule type" value="Genomic_DNA"/>
</dbReference>
<evidence type="ECO:0000256" key="4">
    <source>
        <dbReference type="ARBA" id="ARBA00022723"/>
    </source>
</evidence>
<dbReference type="Pfam" id="PF23023">
    <property type="entry name" value="Anti-Pycsar_Apyc1"/>
    <property type="match status" value="1"/>
</dbReference>
<dbReference type="PANTHER" id="PTHR46018">
    <property type="entry name" value="ZINC PHOSPHODIESTERASE ELAC PROTEIN 1"/>
    <property type="match status" value="1"/>
</dbReference>
<protein>
    <recommendedName>
        <fullName evidence="8">Ribonuclease Z</fullName>
        <shortName evidence="8">RNase Z</shortName>
        <ecNumber evidence="8">3.1.26.11</ecNumber>
    </recommendedName>
    <alternativeName>
        <fullName evidence="8">tRNA 3 endonuclease</fullName>
    </alternativeName>
    <alternativeName>
        <fullName evidence="8">tRNase Z</fullName>
    </alternativeName>
</protein>
<keyword evidence="5 8" id="KW-0255">Endonuclease</keyword>
<dbReference type="InterPro" id="IPR001279">
    <property type="entry name" value="Metallo-B-lactamas"/>
</dbReference>
<dbReference type="InterPro" id="IPR013471">
    <property type="entry name" value="RNase_Z/BN"/>
</dbReference>
<gene>
    <name evidence="8" type="primary">rnz</name>
    <name evidence="10" type="ORF">HNQ46_001569</name>
</gene>
<evidence type="ECO:0000256" key="2">
    <source>
        <dbReference type="ARBA" id="ARBA00022694"/>
    </source>
</evidence>
<name>A0A7W9W151_9FIRM</name>
<feature type="binding site" evidence="8">
    <location>
        <position position="265"/>
    </location>
    <ligand>
        <name>Zn(2+)</name>
        <dbReference type="ChEBI" id="CHEBI:29105"/>
        <label>2</label>
        <note>catalytic</note>
    </ligand>
</feature>
<evidence type="ECO:0000313" key="10">
    <source>
        <dbReference type="EMBL" id="MBB6041586.1"/>
    </source>
</evidence>
<dbReference type="NCBIfam" id="TIGR02651">
    <property type="entry name" value="RNase_Z"/>
    <property type="match status" value="1"/>
</dbReference>
<feature type="binding site" evidence="8">
    <location>
        <position position="206"/>
    </location>
    <ligand>
        <name>Zn(2+)</name>
        <dbReference type="ChEBI" id="CHEBI:29105"/>
        <label>1</label>
        <note>catalytic</note>
    </ligand>
</feature>
<evidence type="ECO:0000256" key="5">
    <source>
        <dbReference type="ARBA" id="ARBA00022759"/>
    </source>
</evidence>
<feature type="active site" description="Proton acceptor" evidence="8">
    <location>
        <position position="65"/>
    </location>
</feature>
<feature type="binding site" evidence="8">
    <location>
        <position position="206"/>
    </location>
    <ligand>
        <name>Zn(2+)</name>
        <dbReference type="ChEBI" id="CHEBI:29105"/>
        <label>2</label>
        <note>catalytic</note>
    </ligand>
</feature>
<accession>A0A7W9W151</accession>
<evidence type="ECO:0000256" key="8">
    <source>
        <dbReference type="HAMAP-Rule" id="MF_01818"/>
    </source>
</evidence>
<dbReference type="GO" id="GO:0042781">
    <property type="term" value="F:3'-tRNA processing endoribonuclease activity"/>
    <property type="evidence" value="ECO:0007669"/>
    <property type="project" value="UniProtKB-UniRule"/>
</dbReference>
<comment type="cofactor">
    <cofactor evidence="8">
        <name>Zn(2+)</name>
        <dbReference type="ChEBI" id="CHEBI:29105"/>
    </cofactor>
    <text evidence="8">Binds 2 Zn(2+) ions.</text>
</comment>
<comment type="subunit">
    <text evidence="1 8">Homodimer.</text>
</comment>
<dbReference type="Proteomes" id="UP000522163">
    <property type="component" value="Unassembled WGS sequence"/>
</dbReference>
<feature type="domain" description="Metallo-beta-lactamase" evidence="9">
    <location>
        <begin position="197"/>
        <end position="266"/>
    </location>
</feature>
<dbReference type="AlphaFoldDB" id="A0A7W9W151"/>
<dbReference type="NCBIfam" id="NF000801">
    <property type="entry name" value="PRK00055.1-3"/>
    <property type="match status" value="1"/>
</dbReference>